<evidence type="ECO:0000256" key="6">
    <source>
        <dbReference type="ARBA" id="ARBA00023136"/>
    </source>
</evidence>
<protein>
    <submittedName>
        <fullName evidence="8">Outer membrane transport energization protein ExbD</fullName>
    </submittedName>
</protein>
<dbReference type="PANTHER" id="PTHR30558">
    <property type="entry name" value="EXBD MEMBRANE COMPONENT OF PMF-DRIVEN MACROMOLECULE IMPORT SYSTEM"/>
    <property type="match status" value="1"/>
</dbReference>
<evidence type="ECO:0000313" key="8">
    <source>
        <dbReference type="EMBL" id="SIS65265.1"/>
    </source>
</evidence>
<keyword evidence="4 7" id="KW-0812">Transmembrane</keyword>
<dbReference type="STRING" id="713588.SAMN05421789_1045"/>
<dbReference type="EMBL" id="FTOI01000004">
    <property type="protein sequence ID" value="SIS65265.1"/>
    <property type="molecule type" value="Genomic_DNA"/>
</dbReference>
<gene>
    <name evidence="8" type="ORF">SAMN05421789_1045</name>
</gene>
<dbReference type="AlphaFoldDB" id="A0A1N7KUK0"/>
<dbReference type="OrthoDB" id="9793581at2"/>
<dbReference type="Proteomes" id="UP000185839">
    <property type="component" value="Unassembled WGS sequence"/>
</dbReference>
<keyword evidence="3" id="KW-1003">Cell membrane</keyword>
<sequence length="132" mass="14711">MKLKRRNKANPEFSLAAMVDVILLLLIFFMVTSAAANQSAIDVKLPKVEIENPNIPSQVTVTIKADGSYFVDDVLVKKETLESVIVTKLQNSKTPSFTIRADENSYHKDVVFAMEIAEKHQFNIAIATTKVD</sequence>
<dbReference type="GO" id="GO:0005886">
    <property type="term" value="C:plasma membrane"/>
    <property type="evidence" value="ECO:0007669"/>
    <property type="project" value="UniProtKB-SubCell"/>
</dbReference>
<keyword evidence="9" id="KW-1185">Reference proteome</keyword>
<dbReference type="GO" id="GO:0022857">
    <property type="term" value="F:transmembrane transporter activity"/>
    <property type="evidence" value="ECO:0007669"/>
    <property type="project" value="InterPro"/>
</dbReference>
<keyword evidence="6" id="KW-0472">Membrane</keyword>
<organism evidence="8 9">
    <name type="scientific">Kaistella chaponensis</name>
    <dbReference type="NCBI Taxonomy" id="713588"/>
    <lineage>
        <taxon>Bacteria</taxon>
        <taxon>Pseudomonadati</taxon>
        <taxon>Bacteroidota</taxon>
        <taxon>Flavobacteriia</taxon>
        <taxon>Flavobacteriales</taxon>
        <taxon>Weeksellaceae</taxon>
        <taxon>Chryseobacterium group</taxon>
        <taxon>Kaistella</taxon>
    </lineage>
</organism>
<evidence type="ECO:0000256" key="2">
    <source>
        <dbReference type="ARBA" id="ARBA00005811"/>
    </source>
</evidence>
<dbReference type="Pfam" id="PF02472">
    <property type="entry name" value="ExbD"/>
    <property type="match status" value="1"/>
</dbReference>
<proteinExistence type="inferred from homology"/>
<dbReference type="PANTHER" id="PTHR30558:SF3">
    <property type="entry name" value="BIOPOLYMER TRANSPORT PROTEIN EXBD-RELATED"/>
    <property type="match status" value="1"/>
</dbReference>
<keyword evidence="7" id="KW-0653">Protein transport</keyword>
<name>A0A1N7KUK0_9FLAO</name>
<keyword evidence="7" id="KW-0813">Transport</keyword>
<dbReference type="InterPro" id="IPR003400">
    <property type="entry name" value="ExbD"/>
</dbReference>
<evidence type="ECO:0000256" key="1">
    <source>
        <dbReference type="ARBA" id="ARBA00004162"/>
    </source>
</evidence>
<dbReference type="RefSeq" id="WP_076386033.1">
    <property type="nucleotide sequence ID" value="NZ_FTOI01000004.1"/>
</dbReference>
<dbReference type="Gene3D" id="3.30.420.270">
    <property type="match status" value="1"/>
</dbReference>
<comment type="subcellular location">
    <subcellularLocation>
        <location evidence="1">Cell membrane</location>
        <topology evidence="1">Single-pass membrane protein</topology>
    </subcellularLocation>
    <subcellularLocation>
        <location evidence="7">Cell membrane</location>
        <topology evidence="7">Single-pass type II membrane protein</topology>
    </subcellularLocation>
</comment>
<comment type="similarity">
    <text evidence="2 7">Belongs to the ExbD/TolR family.</text>
</comment>
<evidence type="ECO:0000256" key="5">
    <source>
        <dbReference type="ARBA" id="ARBA00022989"/>
    </source>
</evidence>
<evidence type="ECO:0000256" key="3">
    <source>
        <dbReference type="ARBA" id="ARBA00022475"/>
    </source>
</evidence>
<dbReference type="GO" id="GO:0015031">
    <property type="term" value="P:protein transport"/>
    <property type="evidence" value="ECO:0007669"/>
    <property type="project" value="UniProtKB-KW"/>
</dbReference>
<evidence type="ECO:0000256" key="4">
    <source>
        <dbReference type="ARBA" id="ARBA00022692"/>
    </source>
</evidence>
<keyword evidence="5" id="KW-1133">Transmembrane helix</keyword>
<reference evidence="9" key="1">
    <citation type="submission" date="2017-01" db="EMBL/GenBank/DDBJ databases">
        <authorList>
            <person name="Varghese N."/>
            <person name="Submissions S."/>
        </authorList>
    </citation>
    <scope>NUCLEOTIDE SEQUENCE [LARGE SCALE GENOMIC DNA]</scope>
    <source>
        <strain evidence="9">DSM 23145</strain>
    </source>
</reference>
<accession>A0A1N7KUK0</accession>
<evidence type="ECO:0000256" key="7">
    <source>
        <dbReference type="RuleBase" id="RU003879"/>
    </source>
</evidence>
<evidence type="ECO:0000313" key="9">
    <source>
        <dbReference type="Proteomes" id="UP000185839"/>
    </source>
</evidence>